<dbReference type="HOGENOM" id="CLU_1413954_0_0_9"/>
<dbReference type="AlphaFoldDB" id="A0A089LGU5"/>
<dbReference type="OrthoDB" id="2616366at2"/>
<evidence type="ECO:0000313" key="1">
    <source>
        <dbReference type="EMBL" id="AIQ60756.1"/>
    </source>
</evidence>
<dbReference type="RefSeq" id="WP_042217350.1">
    <property type="nucleotide sequence ID" value="NZ_CP009285.1"/>
</dbReference>
<organism evidence="1 2">
    <name type="scientific">Paenibacillus borealis</name>
    <dbReference type="NCBI Taxonomy" id="160799"/>
    <lineage>
        <taxon>Bacteria</taxon>
        <taxon>Bacillati</taxon>
        <taxon>Bacillota</taxon>
        <taxon>Bacilli</taxon>
        <taxon>Bacillales</taxon>
        <taxon>Paenibacillaceae</taxon>
        <taxon>Paenibacillus</taxon>
    </lineage>
</organism>
<sequence length="192" mass="19467">MPNNYVINDNDQPVYVEMTNTFRAPDISAPPEISASQSAVLFSANASNSATIVLGLASAIITVRINNPAGSGRTLYLSRVSGSIGGTSLLTSISGTFTIVRGGTITSPATVTPVNNNLASSAASAMTVQSSTAAITGGSVLATYQLAPGVFTPAFTGSIIVPPNNALSINVTSSSAAVGTIISALSLTWWER</sequence>
<accession>A0A089LGU5</accession>
<reference evidence="1" key="1">
    <citation type="submission" date="2014-08" db="EMBL/GenBank/DDBJ databases">
        <title>Comparative genomics of the Paenibacillus odorifer group.</title>
        <authorList>
            <person name="den Bakker H.C."/>
            <person name="Tsai Y.-C.Y.-C."/>
            <person name="Martin N."/>
            <person name="Korlach J."/>
            <person name="Wiedmann M."/>
        </authorList>
    </citation>
    <scope>NUCLEOTIDE SEQUENCE [LARGE SCALE GENOMIC DNA]</scope>
    <source>
        <strain evidence="1">DSM 13188</strain>
    </source>
</reference>
<dbReference type="EMBL" id="CP009285">
    <property type="protein sequence ID" value="AIQ60756.1"/>
    <property type="molecule type" value="Genomic_DNA"/>
</dbReference>
<dbReference type="Proteomes" id="UP000029518">
    <property type="component" value="Chromosome"/>
</dbReference>
<gene>
    <name evidence="1" type="ORF">PBOR_30340</name>
</gene>
<proteinExistence type="predicted"/>
<keyword evidence="2" id="KW-1185">Reference proteome</keyword>
<evidence type="ECO:0000313" key="2">
    <source>
        <dbReference type="Proteomes" id="UP000029518"/>
    </source>
</evidence>
<name>A0A089LGU5_PAEBO</name>
<protein>
    <submittedName>
        <fullName evidence="1">Uncharacterized protein</fullName>
    </submittedName>
</protein>
<dbReference type="KEGG" id="pbd:PBOR_30340"/>